<evidence type="ECO:0000256" key="1">
    <source>
        <dbReference type="SAM" id="MobiDB-lite"/>
    </source>
</evidence>
<proteinExistence type="predicted"/>
<protein>
    <submittedName>
        <fullName evidence="2">Uncharacterized protein</fullName>
    </submittedName>
</protein>
<sequence length="88" mass="10527">MADKDRYHPDGSGRLRGESPAAFKKRQQEEKLDAEMWEREEAERRKQEKQETCSHYSCQPTEWHWSGAIRVMYCPDCELSEYREDQNG</sequence>
<feature type="compositionally biased region" description="Basic and acidic residues" evidence="1">
    <location>
        <begin position="1"/>
        <end position="17"/>
    </location>
</feature>
<feature type="region of interest" description="Disordered" evidence="1">
    <location>
        <begin position="1"/>
        <end position="51"/>
    </location>
</feature>
<evidence type="ECO:0000313" key="2">
    <source>
        <dbReference type="EMBL" id="QGF20929.1"/>
    </source>
</evidence>
<dbReference type="GeneID" id="62682678"/>
<keyword evidence="3" id="KW-1185">Reference proteome</keyword>
<evidence type="ECO:0000313" key="3">
    <source>
        <dbReference type="Proteomes" id="UP000345177"/>
    </source>
</evidence>
<dbReference type="RefSeq" id="YP_010000038.1">
    <property type="nucleotide sequence ID" value="NC_053012.1"/>
</dbReference>
<dbReference type="KEGG" id="vg:62682678"/>
<accession>A0A5Q2F8J2</accession>
<feature type="compositionally biased region" description="Basic and acidic residues" evidence="1">
    <location>
        <begin position="26"/>
        <end position="51"/>
    </location>
</feature>
<dbReference type="Proteomes" id="UP000345177">
    <property type="component" value="Segment"/>
</dbReference>
<reference evidence="2 3" key="1">
    <citation type="submission" date="2019-09" db="EMBL/GenBank/DDBJ databases">
        <title>Transcriptional response of Serratia to Siphovirus infection.</title>
        <authorList>
            <person name="Malone L.M."/>
            <person name="Fineran P.C."/>
        </authorList>
    </citation>
    <scope>NUCLEOTIDE SEQUENCE [LARGE SCALE GENOMIC DNA]</scope>
</reference>
<dbReference type="EMBL" id="MN505213">
    <property type="protein sequence ID" value="QGF20929.1"/>
    <property type="molecule type" value="Genomic_DNA"/>
</dbReference>
<name>A0A5Q2F8J2_9CAUD</name>
<organism evidence="2 3">
    <name type="scientific">Serratia phage JS26</name>
    <dbReference type="NCBI Taxonomy" id="2315217"/>
    <lineage>
        <taxon>Viruses</taxon>
        <taxon>Duplodnaviria</taxon>
        <taxon>Heunggongvirae</taxon>
        <taxon>Uroviricota</taxon>
        <taxon>Caudoviricetes</taxon>
        <taxon>Casjensviridae</taxon>
        <taxon>Dunedinvirus</taxon>
        <taxon>Dunedinvirus JS26</taxon>
    </lineage>
</organism>